<feature type="transmembrane region" description="Helical" evidence="6">
    <location>
        <begin position="207"/>
        <end position="225"/>
    </location>
</feature>
<dbReference type="CDD" id="cd06261">
    <property type="entry name" value="TM_PBP2"/>
    <property type="match status" value="1"/>
</dbReference>
<keyword evidence="4 6" id="KW-1133">Transmembrane helix</keyword>
<reference evidence="8 9" key="1">
    <citation type="submission" date="2021-03" db="EMBL/GenBank/DDBJ databases">
        <title>Genomic Encyclopedia of Type Strains, Phase IV (KMG-IV): sequencing the most valuable type-strain genomes for metagenomic binning, comparative biology and taxonomic classification.</title>
        <authorList>
            <person name="Goeker M."/>
        </authorList>
    </citation>
    <scope>NUCLEOTIDE SEQUENCE [LARGE SCALE GENOMIC DNA]</scope>
    <source>
        <strain evidence="8 9">DSM 26048</strain>
    </source>
</reference>
<gene>
    <name evidence="8" type="ORF">J2Z66_006378</name>
</gene>
<sequence>MIRALKSYPLLYALVLPGILYFLIFYYVPMFGIVIAFQDYSPFQGVRGIFTSEWVGFQHFQNFFTSFSFTQVMTNTLLLGMYTIIFGFPAPILLALLLNEVVHGKFKKWVQTISYLPHFLSMVVVVGILNLLLSSDGGIINEVVKLFGNEPITFMGEEKYYRSIIILTQIWQQIGWESIIFLAAIVSINTDQYEAAIIDGASKFRQIWHITLPGILPVIMIMFILRMGTILNGNYELILLTYSPSTIDVADIIDTFVYREGLVQMNFSYSTAVGFFKSVFSAALLLGTNYMAKRAGQNGIW</sequence>
<dbReference type="Proteomes" id="UP001519287">
    <property type="component" value="Unassembled WGS sequence"/>
</dbReference>
<dbReference type="PANTHER" id="PTHR43496:SF1">
    <property type="entry name" value="POLYGALACTURONAN_RHAMNOGALACTURONAN TRANSPORT SYSTEM PERMEASE PROTEIN YTEP"/>
    <property type="match status" value="1"/>
</dbReference>
<dbReference type="RefSeq" id="WP_209976572.1">
    <property type="nucleotide sequence ID" value="NZ_JAGGLB010000028.1"/>
</dbReference>
<dbReference type="PANTHER" id="PTHR43496">
    <property type="entry name" value="PROTEIN LPLB"/>
    <property type="match status" value="1"/>
</dbReference>
<keyword evidence="5 6" id="KW-0472">Membrane</keyword>
<comment type="caution">
    <text evidence="8">The sequence shown here is derived from an EMBL/GenBank/DDBJ whole genome shotgun (WGS) entry which is preliminary data.</text>
</comment>
<feature type="transmembrane region" description="Helical" evidence="6">
    <location>
        <begin position="267"/>
        <end position="287"/>
    </location>
</feature>
<evidence type="ECO:0000313" key="9">
    <source>
        <dbReference type="Proteomes" id="UP001519287"/>
    </source>
</evidence>
<feature type="transmembrane region" description="Helical" evidence="6">
    <location>
        <begin position="12"/>
        <end position="37"/>
    </location>
</feature>
<evidence type="ECO:0000256" key="2">
    <source>
        <dbReference type="ARBA" id="ARBA00022448"/>
    </source>
</evidence>
<organism evidence="8 9">
    <name type="scientific">Paenibacillus eucommiae</name>
    <dbReference type="NCBI Taxonomy" id="1355755"/>
    <lineage>
        <taxon>Bacteria</taxon>
        <taxon>Bacillati</taxon>
        <taxon>Bacillota</taxon>
        <taxon>Bacilli</taxon>
        <taxon>Bacillales</taxon>
        <taxon>Paenibacillaceae</taxon>
        <taxon>Paenibacillus</taxon>
    </lineage>
</organism>
<comment type="subcellular location">
    <subcellularLocation>
        <location evidence="6">Cell membrane</location>
        <topology evidence="6">Multi-pass membrane protein</topology>
    </subcellularLocation>
    <subcellularLocation>
        <location evidence="1">Membrane</location>
        <topology evidence="1">Multi-pass membrane protein</topology>
    </subcellularLocation>
</comment>
<evidence type="ECO:0000256" key="5">
    <source>
        <dbReference type="ARBA" id="ARBA00023136"/>
    </source>
</evidence>
<dbReference type="SUPFAM" id="SSF161098">
    <property type="entry name" value="MetI-like"/>
    <property type="match status" value="1"/>
</dbReference>
<evidence type="ECO:0000259" key="7">
    <source>
        <dbReference type="PROSITE" id="PS50928"/>
    </source>
</evidence>
<dbReference type="PROSITE" id="PS50928">
    <property type="entry name" value="ABC_TM1"/>
    <property type="match status" value="1"/>
</dbReference>
<accession>A0ABS4J4K3</accession>
<dbReference type="InterPro" id="IPR035906">
    <property type="entry name" value="MetI-like_sf"/>
</dbReference>
<feature type="transmembrane region" description="Helical" evidence="6">
    <location>
        <begin position="77"/>
        <end position="98"/>
    </location>
</feature>
<dbReference type="EMBL" id="JAGGLB010000028">
    <property type="protein sequence ID" value="MBP1994738.1"/>
    <property type="molecule type" value="Genomic_DNA"/>
</dbReference>
<proteinExistence type="inferred from homology"/>
<dbReference type="Pfam" id="PF00528">
    <property type="entry name" value="BPD_transp_1"/>
    <property type="match status" value="1"/>
</dbReference>
<evidence type="ECO:0000256" key="6">
    <source>
        <dbReference type="RuleBase" id="RU363032"/>
    </source>
</evidence>
<feature type="transmembrane region" description="Helical" evidence="6">
    <location>
        <begin position="160"/>
        <end position="186"/>
    </location>
</feature>
<name>A0ABS4J4K3_9BACL</name>
<evidence type="ECO:0000256" key="4">
    <source>
        <dbReference type="ARBA" id="ARBA00022989"/>
    </source>
</evidence>
<keyword evidence="2 6" id="KW-0813">Transport</keyword>
<keyword evidence="9" id="KW-1185">Reference proteome</keyword>
<keyword evidence="3 6" id="KW-0812">Transmembrane</keyword>
<evidence type="ECO:0000313" key="8">
    <source>
        <dbReference type="EMBL" id="MBP1994738.1"/>
    </source>
</evidence>
<dbReference type="InterPro" id="IPR000515">
    <property type="entry name" value="MetI-like"/>
</dbReference>
<protein>
    <submittedName>
        <fullName evidence="8">Aldouronate transport system permease protein</fullName>
    </submittedName>
</protein>
<feature type="transmembrane region" description="Helical" evidence="6">
    <location>
        <begin position="119"/>
        <end position="140"/>
    </location>
</feature>
<feature type="domain" description="ABC transmembrane type-1" evidence="7">
    <location>
        <begin position="73"/>
        <end position="288"/>
    </location>
</feature>
<comment type="similarity">
    <text evidence="6">Belongs to the binding-protein-dependent transport system permease family.</text>
</comment>
<evidence type="ECO:0000256" key="1">
    <source>
        <dbReference type="ARBA" id="ARBA00004141"/>
    </source>
</evidence>
<evidence type="ECO:0000256" key="3">
    <source>
        <dbReference type="ARBA" id="ARBA00022692"/>
    </source>
</evidence>
<dbReference type="Gene3D" id="1.10.3720.10">
    <property type="entry name" value="MetI-like"/>
    <property type="match status" value="1"/>
</dbReference>